<organism evidence="2">
    <name type="scientific">Hexamita inflata</name>
    <dbReference type="NCBI Taxonomy" id="28002"/>
    <lineage>
        <taxon>Eukaryota</taxon>
        <taxon>Metamonada</taxon>
        <taxon>Diplomonadida</taxon>
        <taxon>Hexamitidae</taxon>
        <taxon>Hexamitinae</taxon>
        <taxon>Hexamita</taxon>
    </lineage>
</organism>
<gene>
    <name evidence="3" type="ORF">HINF_LOCUS37561</name>
    <name evidence="2" type="ORF">HINF_LOCUS48416</name>
</gene>
<dbReference type="AlphaFoldDB" id="A0AA86QSJ2"/>
<evidence type="ECO:0000313" key="2">
    <source>
        <dbReference type="EMBL" id="CAI9960771.1"/>
    </source>
</evidence>
<evidence type="ECO:0000313" key="3">
    <source>
        <dbReference type="EMBL" id="CAL6038832.1"/>
    </source>
</evidence>
<evidence type="ECO:0000256" key="1">
    <source>
        <dbReference type="SAM" id="Coils"/>
    </source>
</evidence>
<accession>A0AA86QSJ2</accession>
<keyword evidence="1" id="KW-0175">Coiled coil</keyword>
<dbReference type="Proteomes" id="UP001642409">
    <property type="component" value="Unassembled WGS sequence"/>
</dbReference>
<comment type="caution">
    <text evidence="2">The sequence shown here is derived from an EMBL/GenBank/DDBJ whole genome shotgun (WGS) entry which is preliminary data.</text>
</comment>
<name>A0AA86QSJ2_9EUKA</name>
<sequence>MLNALETQISNNYSQLHQELQQNTAVLDTRIVNNISDLNDSYNQLNQFLVNLEDEFIVLTEQTSKLENSTTRLDDIQSQLQAQIQNLQDLPQQITSNYSQSEMNLHSNTTVLDQRIFNNASILNFSVQSLNASLIDWKSGQELIQQQILI</sequence>
<reference evidence="3 4" key="2">
    <citation type="submission" date="2024-07" db="EMBL/GenBank/DDBJ databases">
        <authorList>
            <person name="Akdeniz Z."/>
        </authorList>
    </citation>
    <scope>NUCLEOTIDE SEQUENCE [LARGE SCALE GENOMIC DNA]</scope>
</reference>
<evidence type="ECO:0000313" key="4">
    <source>
        <dbReference type="Proteomes" id="UP001642409"/>
    </source>
</evidence>
<proteinExistence type="predicted"/>
<feature type="coiled-coil region" evidence="1">
    <location>
        <begin position="35"/>
        <end position="86"/>
    </location>
</feature>
<protein>
    <submittedName>
        <fullName evidence="3">Hypothetical_protein</fullName>
    </submittedName>
</protein>
<dbReference type="EMBL" id="CATOUU010000934">
    <property type="protein sequence ID" value="CAI9960771.1"/>
    <property type="molecule type" value="Genomic_DNA"/>
</dbReference>
<dbReference type="EMBL" id="CAXDID020000140">
    <property type="protein sequence ID" value="CAL6038832.1"/>
    <property type="molecule type" value="Genomic_DNA"/>
</dbReference>
<keyword evidence="4" id="KW-1185">Reference proteome</keyword>
<reference evidence="2" key="1">
    <citation type="submission" date="2023-06" db="EMBL/GenBank/DDBJ databases">
        <authorList>
            <person name="Kurt Z."/>
        </authorList>
    </citation>
    <scope>NUCLEOTIDE SEQUENCE</scope>
</reference>